<dbReference type="EMBL" id="BTRK01000003">
    <property type="protein sequence ID" value="GMR43593.1"/>
    <property type="molecule type" value="Genomic_DNA"/>
</dbReference>
<keyword evidence="1" id="KW-0812">Transmembrane</keyword>
<comment type="caution">
    <text evidence="2">The sequence shown here is derived from an EMBL/GenBank/DDBJ whole genome shotgun (WGS) entry which is preliminary data.</text>
</comment>
<feature type="non-terminal residue" evidence="2">
    <location>
        <position position="1"/>
    </location>
</feature>
<feature type="non-terminal residue" evidence="2">
    <location>
        <position position="100"/>
    </location>
</feature>
<proteinExistence type="predicted"/>
<evidence type="ECO:0000313" key="3">
    <source>
        <dbReference type="Proteomes" id="UP001328107"/>
    </source>
</evidence>
<feature type="transmembrane region" description="Helical" evidence="1">
    <location>
        <begin position="41"/>
        <end position="65"/>
    </location>
</feature>
<keyword evidence="1" id="KW-1133">Transmembrane helix</keyword>
<feature type="transmembrane region" description="Helical" evidence="1">
    <location>
        <begin position="7"/>
        <end position="29"/>
    </location>
</feature>
<dbReference type="AlphaFoldDB" id="A0AAN5CA27"/>
<reference evidence="3" key="1">
    <citation type="submission" date="2022-10" db="EMBL/GenBank/DDBJ databases">
        <title>Genome assembly of Pristionchus species.</title>
        <authorList>
            <person name="Yoshida K."/>
            <person name="Sommer R.J."/>
        </authorList>
    </citation>
    <scope>NUCLEOTIDE SEQUENCE [LARGE SCALE GENOMIC DNA]</scope>
    <source>
        <strain evidence="3">RS5460</strain>
    </source>
</reference>
<sequence length="100" mass="11097">RVRSLRCLVVSDLLSFPFCIYRTLFIVFWAGAEMTTSRDSFWYLAAAIGSIVGGRDLSIYVNILVSYCLDSNVFDASLVSSLLVRSIGRMLCLVFVAGVE</sequence>
<feature type="transmembrane region" description="Helical" evidence="1">
    <location>
        <begin position="77"/>
        <end position="99"/>
    </location>
</feature>
<evidence type="ECO:0000256" key="1">
    <source>
        <dbReference type="SAM" id="Phobius"/>
    </source>
</evidence>
<accession>A0AAN5CA27</accession>
<dbReference type="Proteomes" id="UP001328107">
    <property type="component" value="Unassembled WGS sequence"/>
</dbReference>
<gene>
    <name evidence="2" type="ORF">PMAYCL1PPCAC_13788</name>
</gene>
<keyword evidence="1" id="KW-0472">Membrane</keyword>
<keyword evidence="3" id="KW-1185">Reference proteome</keyword>
<protein>
    <submittedName>
        <fullName evidence="2">Uncharacterized protein</fullName>
    </submittedName>
</protein>
<name>A0AAN5CA27_9BILA</name>
<evidence type="ECO:0000313" key="2">
    <source>
        <dbReference type="EMBL" id="GMR43593.1"/>
    </source>
</evidence>
<organism evidence="2 3">
    <name type="scientific">Pristionchus mayeri</name>
    <dbReference type="NCBI Taxonomy" id="1317129"/>
    <lineage>
        <taxon>Eukaryota</taxon>
        <taxon>Metazoa</taxon>
        <taxon>Ecdysozoa</taxon>
        <taxon>Nematoda</taxon>
        <taxon>Chromadorea</taxon>
        <taxon>Rhabditida</taxon>
        <taxon>Rhabditina</taxon>
        <taxon>Diplogasteromorpha</taxon>
        <taxon>Diplogasteroidea</taxon>
        <taxon>Neodiplogasteridae</taxon>
        <taxon>Pristionchus</taxon>
    </lineage>
</organism>